<name>A4UHD7_ALEFU</name>
<proteinExistence type="evidence at transcript level"/>
<dbReference type="EMBL" id="EF133890">
    <property type="protein sequence ID" value="ABO47895.1"/>
    <property type="molecule type" value="mRNA"/>
</dbReference>
<feature type="chain" id="PRO_5002674545" evidence="1">
    <location>
        <begin position="27"/>
        <end position="319"/>
    </location>
</feature>
<evidence type="ECO:0000256" key="1">
    <source>
        <dbReference type="SAM" id="SignalP"/>
    </source>
</evidence>
<reference evidence="2" key="1">
    <citation type="journal article" date="2007" name="Proc. Natl. Acad. Sci. U.S.A.">
        <title>Spliced leader RNA trans-splicing in dinoflagellates.</title>
        <authorList>
            <person name="Zhang H."/>
            <person name="Hou Y."/>
            <person name="Miranda L."/>
            <person name="Campbell D.A."/>
            <person name="Sturm N.R."/>
            <person name="Gaasterland T."/>
            <person name="Lin S."/>
        </authorList>
    </citation>
    <scope>NUCLEOTIDE SEQUENCE</scope>
    <source>
        <strain evidence="2">GT-CA28</strain>
    </source>
</reference>
<keyword evidence="1" id="KW-0732">Signal</keyword>
<protein>
    <submittedName>
        <fullName evidence="2">Uncharacterized protein</fullName>
    </submittedName>
</protein>
<dbReference type="AlphaFoldDB" id="A4UHD7"/>
<accession>A4UHD7</accession>
<organism evidence="2">
    <name type="scientific">Alexandrium fundyense</name>
    <name type="common">Dinoflagellate</name>
    <dbReference type="NCBI Taxonomy" id="2932"/>
    <lineage>
        <taxon>Eukaryota</taxon>
        <taxon>Sar</taxon>
        <taxon>Alveolata</taxon>
        <taxon>Dinophyceae</taxon>
        <taxon>Gonyaulacales</taxon>
        <taxon>Pyrocystaceae</taxon>
        <taxon>Alexandrium</taxon>
    </lineage>
</organism>
<sequence>MSAPRIMRALFGASVALPLFAEPALPSDICMGEGCASEADDAALIQVPIQKLDTDREFLPKPFWKLFNQTGTKICKNRDGLYFQCSPGSTCCGDICVAPGGTCCKNTHGNNFACATGNTCCGSTCAAPGNECCTNTLGDKYPVAPDTACATDVDKSIQCTNRHGVPFVCGEGSSCCGDICVAPGGTCCENTLGNNFVCAKDNTCCGNTCSAPNGKCCSNCAGYKYAVTAATLCPDEVPDSHVCTNRHGAKFQCSPDSSCCGDICVGSGGACCKNRYGNNFACGKGSSCCGDVCAAPGSKCWVNKHGTPYPVTKAPKCVG</sequence>
<feature type="signal peptide" evidence="1">
    <location>
        <begin position="1"/>
        <end position="26"/>
    </location>
</feature>
<evidence type="ECO:0000313" key="2">
    <source>
        <dbReference type="EMBL" id="ABO47895.1"/>
    </source>
</evidence>